<proteinExistence type="predicted"/>
<feature type="transmembrane region" description="Helical" evidence="1">
    <location>
        <begin position="203"/>
        <end position="226"/>
    </location>
</feature>
<dbReference type="EMBL" id="HBIM01002186">
    <property type="protein sequence ID" value="CAE0403719.1"/>
    <property type="molecule type" value="Transcribed_RNA"/>
</dbReference>
<sequence>MEGSQAAIPRVTAVTEKGRRVIVVIRVILLERVACRTTVFREHKRLMVVVEIVENVFVVKKLVLLCQVKTKCLQRKNELSKSIIIKHAQRSCERERKGVSENKLQYNTQHYGESCGLSRSWKEDAHNCIIMLRRGDVWILDSCCIMYIHSYERQLSCCGSHLLHAKKTRDVRTRNTCQERHHIYAKVQNSNRGEFVSSRITPFLYTFIFVMVVMIWALMFVLITLIRCIA</sequence>
<reference evidence="2" key="1">
    <citation type="submission" date="2021-01" db="EMBL/GenBank/DDBJ databases">
        <authorList>
            <person name="Corre E."/>
            <person name="Pelletier E."/>
            <person name="Niang G."/>
            <person name="Scheremetjew M."/>
            <person name="Finn R."/>
            <person name="Kale V."/>
            <person name="Holt S."/>
            <person name="Cochrane G."/>
            <person name="Meng A."/>
            <person name="Brown T."/>
            <person name="Cohen L."/>
        </authorList>
    </citation>
    <scope>NUCLEOTIDE SEQUENCE</scope>
    <source>
        <strain evidence="2">CCMP127</strain>
    </source>
</reference>
<evidence type="ECO:0000313" key="2">
    <source>
        <dbReference type="EMBL" id="CAE0403719.1"/>
    </source>
</evidence>
<gene>
    <name evidence="2" type="ORF">ACOF00016_LOCUS1910</name>
</gene>
<keyword evidence="1" id="KW-0472">Membrane</keyword>
<name>A0A7S3KX77_9STRA</name>
<accession>A0A7S3KX77</accession>
<organism evidence="2">
    <name type="scientific">Amphora coffeiformis</name>
    <dbReference type="NCBI Taxonomy" id="265554"/>
    <lineage>
        <taxon>Eukaryota</taxon>
        <taxon>Sar</taxon>
        <taxon>Stramenopiles</taxon>
        <taxon>Ochrophyta</taxon>
        <taxon>Bacillariophyta</taxon>
        <taxon>Bacillariophyceae</taxon>
        <taxon>Bacillariophycidae</taxon>
        <taxon>Thalassiophysales</taxon>
        <taxon>Catenulaceae</taxon>
        <taxon>Amphora</taxon>
    </lineage>
</organism>
<keyword evidence="1" id="KW-1133">Transmembrane helix</keyword>
<evidence type="ECO:0000256" key="1">
    <source>
        <dbReference type="SAM" id="Phobius"/>
    </source>
</evidence>
<protein>
    <submittedName>
        <fullName evidence="2">Uncharacterized protein</fullName>
    </submittedName>
</protein>
<dbReference type="AlphaFoldDB" id="A0A7S3KX77"/>
<keyword evidence="1" id="KW-0812">Transmembrane</keyword>